<evidence type="ECO:0000256" key="3">
    <source>
        <dbReference type="ARBA" id="ARBA00009587"/>
    </source>
</evidence>
<proteinExistence type="inferred from homology"/>
<dbReference type="InterPro" id="IPR023213">
    <property type="entry name" value="CAT-like_dom_sf"/>
</dbReference>
<evidence type="ECO:0000256" key="8">
    <source>
        <dbReference type="ARBA" id="ARBA00023098"/>
    </source>
</evidence>
<organism evidence="15 16">
    <name type="scientific">Nocardioides aquiterrae</name>
    <dbReference type="NCBI Taxonomy" id="203799"/>
    <lineage>
        <taxon>Bacteria</taxon>
        <taxon>Bacillati</taxon>
        <taxon>Actinomycetota</taxon>
        <taxon>Actinomycetes</taxon>
        <taxon>Propionibacteriales</taxon>
        <taxon>Nocardioidaceae</taxon>
        <taxon>Nocardioides</taxon>
    </lineage>
</organism>
<evidence type="ECO:0000256" key="7">
    <source>
        <dbReference type="ARBA" id="ARBA00022798"/>
    </source>
</evidence>
<keyword evidence="6 11" id="KW-0808">Transferase</keyword>
<sequence>MERLSGLDASFLYLETPAQLMHVCGVIVLDPSTMPDGYSYAAFRDELERRVRDVPEFTRKLRRVPMGIDHPVWVRDSHFDIDRHVHRLALPSPGGYAELVELTSHLAGLPLDRSAPLWEMWVIEGYQDDKVVVFSKMHHATVDGVSGSNLVSHLCSLEPDAGPMASSEPRPAGHEPGRAELFGRGLLGAMTRPLNAVKLVAPSTQLIAKTVGRARAGTAMAAPFSAPRTSFNGTITGHRAIALADMSLDDIRQIKNATATTVNDVVLAVAGGALRSYLEDRDELPSSSLLATVPVSVREQSQRSGGANKVSALFAKLGTDTEDPLERLRDLAERNRHAKEHHSAISADSLQDWAEFAAPRTFGLAVRAYAGLKLPELHPVVHNLVISNVPGPPVPLYFMGALIEALYPLGPVFHGAGLNVTVMSNNGRVHVGIIACRESMPDVEDLVRRFPAELTRLKAAVVAEAPVRRTRRSATKKTAKSASGAGSRGAAR</sequence>
<feature type="compositionally biased region" description="Basic residues" evidence="12">
    <location>
        <begin position="468"/>
        <end position="479"/>
    </location>
</feature>
<dbReference type="PANTHER" id="PTHR31650:SF1">
    <property type="entry name" value="WAX ESTER SYNTHASE_DIACYLGLYCEROL ACYLTRANSFERASE 4-RELATED"/>
    <property type="match status" value="1"/>
</dbReference>
<dbReference type="Gene3D" id="3.30.559.10">
    <property type="entry name" value="Chloramphenicol acetyltransferase-like domain"/>
    <property type="match status" value="1"/>
</dbReference>
<evidence type="ECO:0000256" key="12">
    <source>
        <dbReference type="SAM" id="MobiDB-lite"/>
    </source>
</evidence>
<dbReference type="Proteomes" id="UP001499979">
    <property type="component" value="Unassembled WGS sequence"/>
</dbReference>
<dbReference type="Pfam" id="PF06974">
    <property type="entry name" value="WS_DGAT_C"/>
    <property type="match status" value="1"/>
</dbReference>
<protein>
    <recommendedName>
        <fullName evidence="4 11">Diacylglycerol O-acyltransferase</fullName>
        <ecNumber evidence="4 11">2.3.1.20</ecNumber>
    </recommendedName>
</protein>
<dbReference type="SUPFAM" id="SSF52777">
    <property type="entry name" value="CoA-dependent acyltransferases"/>
    <property type="match status" value="1"/>
</dbReference>
<feature type="domain" description="O-acyltransferase WSD1 C-terminal" evidence="14">
    <location>
        <begin position="308"/>
        <end position="458"/>
    </location>
</feature>
<name>A0ABN1UEL9_9ACTN</name>
<comment type="pathway">
    <text evidence="2">Lipid metabolism.</text>
</comment>
<evidence type="ECO:0000256" key="2">
    <source>
        <dbReference type="ARBA" id="ARBA00005189"/>
    </source>
</evidence>
<gene>
    <name evidence="15" type="ORF">GCM10009606_28090</name>
</gene>
<evidence type="ECO:0000259" key="13">
    <source>
        <dbReference type="Pfam" id="PF03007"/>
    </source>
</evidence>
<evidence type="ECO:0000256" key="4">
    <source>
        <dbReference type="ARBA" id="ARBA00013244"/>
    </source>
</evidence>
<evidence type="ECO:0000256" key="10">
    <source>
        <dbReference type="ARBA" id="ARBA00048109"/>
    </source>
</evidence>
<keyword evidence="5 11" id="KW-0444">Lipid biosynthesis</keyword>
<dbReference type="InterPro" id="IPR045034">
    <property type="entry name" value="O-acyltransferase_WSD1-like"/>
</dbReference>
<keyword evidence="9 11" id="KW-0012">Acyltransferase</keyword>
<keyword evidence="7 11" id="KW-0319">Glycerol metabolism</keyword>
<evidence type="ECO:0000256" key="6">
    <source>
        <dbReference type="ARBA" id="ARBA00022679"/>
    </source>
</evidence>
<dbReference type="EMBL" id="BAAAJE010000014">
    <property type="protein sequence ID" value="GAA1147665.1"/>
    <property type="molecule type" value="Genomic_DNA"/>
</dbReference>
<keyword evidence="8 11" id="KW-0443">Lipid metabolism</keyword>
<dbReference type="InterPro" id="IPR009721">
    <property type="entry name" value="O-acyltransferase_WSD1_C"/>
</dbReference>
<evidence type="ECO:0000256" key="5">
    <source>
        <dbReference type="ARBA" id="ARBA00022516"/>
    </source>
</evidence>
<evidence type="ECO:0000256" key="11">
    <source>
        <dbReference type="RuleBase" id="RU361241"/>
    </source>
</evidence>
<comment type="pathway">
    <text evidence="1 11">Glycerolipid metabolism; triacylglycerol biosynthesis.</text>
</comment>
<dbReference type="Pfam" id="PF03007">
    <property type="entry name" value="WS_DGAT_cat"/>
    <property type="match status" value="1"/>
</dbReference>
<comment type="catalytic activity">
    <reaction evidence="10 11">
        <text>an acyl-CoA + a 1,2-diacyl-sn-glycerol = a triacyl-sn-glycerol + CoA</text>
        <dbReference type="Rhea" id="RHEA:10868"/>
        <dbReference type="ChEBI" id="CHEBI:17815"/>
        <dbReference type="ChEBI" id="CHEBI:57287"/>
        <dbReference type="ChEBI" id="CHEBI:58342"/>
        <dbReference type="ChEBI" id="CHEBI:64615"/>
        <dbReference type="EC" id="2.3.1.20"/>
    </reaction>
</comment>
<evidence type="ECO:0000313" key="15">
    <source>
        <dbReference type="EMBL" id="GAA1147665.1"/>
    </source>
</evidence>
<comment type="similarity">
    <text evidence="3 11">Belongs to the long-chain O-acyltransferase family.</text>
</comment>
<evidence type="ECO:0000313" key="16">
    <source>
        <dbReference type="Proteomes" id="UP001499979"/>
    </source>
</evidence>
<feature type="region of interest" description="Disordered" evidence="12">
    <location>
        <begin position="468"/>
        <end position="492"/>
    </location>
</feature>
<keyword evidence="16" id="KW-1185">Reference proteome</keyword>
<feature type="domain" description="O-acyltransferase WSD1-like N-terminal" evidence="13">
    <location>
        <begin position="4"/>
        <end position="266"/>
    </location>
</feature>
<accession>A0ABN1UEL9</accession>
<dbReference type="PANTHER" id="PTHR31650">
    <property type="entry name" value="O-ACYLTRANSFERASE (WSD1-LIKE) FAMILY PROTEIN"/>
    <property type="match status" value="1"/>
</dbReference>
<dbReference type="RefSeq" id="WP_343908203.1">
    <property type="nucleotide sequence ID" value="NZ_BAAAJE010000014.1"/>
</dbReference>
<evidence type="ECO:0000256" key="1">
    <source>
        <dbReference type="ARBA" id="ARBA00004771"/>
    </source>
</evidence>
<reference evidence="15 16" key="1">
    <citation type="journal article" date="2019" name="Int. J. Syst. Evol. Microbiol.">
        <title>The Global Catalogue of Microorganisms (GCM) 10K type strain sequencing project: providing services to taxonomists for standard genome sequencing and annotation.</title>
        <authorList>
            <consortium name="The Broad Institute Genomics Platform"/>
            <consortium name="The Broad Institute Genome Sequencing Center for Infectious Disease"/>
            <person name="Wu L."/>
            <person name="Ma J."/>
        </authorList>
    </citation>
    <scope>NUCLEOTIDE SEQUENCE [LARGE SCALE GENOMIC DNA]</scope>
    <source>
        <strain evidence="15 16">JCM 11813</strain>
    </source>
</reference>
<feature type="compositionally biased region" description="Low complexity" evidence="12">
    <location>
        <begin position="480"/>
        <end position="492"/>
    </location>
</feature>
<dbReference type="InterPro" id="IPR014292">
    <property type="entry name" value="Acyl_transf_WS/DGAT"/>
</dbReference>
<dbReference type="InterPro" id="IPR004255">
    <property type="entry name" value="O-acyltransferase_WSD1_N"/>
</dbReference>
<dbReference type="EC" id="2.3.1.20" evidence="4 11"/>
<dbReference type="NCBIfam" id="TIGR02946">
    <property type="entry name" value="acyl_WS_DGAT"/>
    <property type="match status" value="1"/>
</dbReference>
<evidence type="ECO:0000259" key="14">
    <source>
        <dbReference type="Pfam" id="PF06974"/>
    </source>
</evidence>
<evidence type="ECO:0000256" key="9">
    <source>
        <dbReference type="ARBA" id="ARBA00023315"/>
    </source>
</evidence>
<comment type="caution">
    <text evidence="15">The sequence shown here is derived from an EMBL/GenBank/DDBJ whole genome shotgun (WGS) entry which is preliminary data.</text>
</comment>